<dbReference type="AlphaFoldDB" id="A0AB39V053"/>
<name>A0AB39V053_9GAMM</name>
<dbReference type="GO" id="GO:0035312">
    <property type="term" value="F:5'-3' DNA exonuclease activity"/>
    <property type="evidence" value="ECO:0007669"/>
    <property type="project" value="TreeGrafter"/>
</dbReference>
<dbReference type="PANTHER" id="PTHR42924:SF3">
    <property type="entry name" value="POLYMERASE_HISTIDINOL PHOSPHATASE N-TERMINAL DOMAIN-CONTAINING PROTEIN"/>
    <property type="match status" value="1"/>
</dbReference>
<protein>
    <submittedName>
        <fullName evidence="2">PHP domain-containing protein</fullName>
    </submittedName>
</protein>
<dbReference type="Gene3D" id="3.20.20.140">
    <property type="entry name" value="Metal-dependent hydrolases"/>
    <property type="match status" value="1"/>
</dbReference>
<accession>A0AB39V053</accession>
<dbReference type="InterPro" id="IPR052018">
    <property type="entry name" value="PHP_domain"/>
</dbReference>
<sequence>MFPVSHSFEAHCHSSCSDGALSPADLAREAGCRGIRTLAITDHDNFRAVRLLMDSRPSDVRLIPAMEMSVVWRRMTLHVLTYGFPADDPGHLEFESLQSRNRHLRAERIVFKLERKLGVSGLMAASREVAGGTPGRPHIAQVLVERGVVRSHAEAFDKWLGQGRMGDVKSHWPTLEEAMHLSRNGIRVLAHPVKYRMTATRLRECLADFRALGGEGVEVASPGISSGWYGQLQEMARKQDLLVSGGSDFHRPGSWVVLGRYPRLPEGMPSLAERLGVLQ</sequence>
<dbReference type="InterPro" id="IPR003141">
    <property type="entry name" value="Pol/His_phosphatase_N"/>
</dbReference>
<reference evidence="2" key="1">
    <citation type="submission" date="2024-05" db="EMBL/GenBank/DDBJ databases">
        <title>Genome sequencing of novel strain.</title>
        <authorList>
            <person name="Ganbat D."/>
            <person name="Ganbat S."/>
            <person name="Lee S.-J."/>
        </authorList>
    </citation>
    <scope>NUCLEOTIDE SEQUENCE</scope>
    <source>
        <strain evidence="2">SMD15-11</strain>
    </source>
</reference>
<dbReference type="InterPro" id="IPR016195">
    <property type="entry name" value="Pol/histidinol_Pase-like"/>
</dbReference>
<dbReference type="SMART" id="SM00481">
    <property type="entry name" value="POLIIIAc"/>
    <property type="match status" value="1"/>
</dbReference>
<evidence type="ECO:0000259" key="1">
    <source>
        <dbReference type="SMART" id="SM00481"/>
    </source>
</evidence>
<dbReference type="Pfam" id="PF02811">
    <property type="entry name" value="PHP"/>
    <property type="match status" value="1"/>
</dbReference>
<gene>
    <name evidence="2" type="ORF">AAIA72_05500</name>
</gene>
<proteinExistence type="predicted"/>
<feature type="domain" description="Polymerase/histidinol phosphatase N-terminal" evidence="1">
    <location>
        <begin position="8"/>
        <end position="72"/>
    </location>
</feature>
<dbReference type="EMBL" id="CP154858">
    <property type="protein sequence ID" value="XDT73426.1"/>
    <property type="molecule type" value="Genomic_DNA"/>
</dbReference>
<dbReference type="Gene3D" id="1.10.150.650">
    <property type="match status" value="1"/>
</dbReference>
<organism evidence="2">
    <name type="scientific">Thermohahella caldifontis</name>
    <dbReference type="NCBI Taxonomy" id="3142973"/>
    <lineage>
        <taxon>Bacteria</taxon>
        <taxon>Pseudomonadati</taxon>
        <taxon>Pseudomonadota</taxon>
        <taxon>Gammaproteobacteria</taxon>
        <taxon>Oceanospirillales</taxon>
        <taxon>Hahellaceae</taxon>
        <taxon>Thermohahella</taxon>
    </lineage>
</organism>
<dbReference type="PANTHER" id="PTHR42924">
    <property type="entry name" value="EXONUCLEASE"/>
    <property type="match status" value="1"/>
</dbReference>
<dbReference type="CDD" id="cd07438">
    <property type="entry name" value="PHP_HisPPase_AMP"/>
    <property type="match status" value="1"/>
</dbReference>
<dbReference type="InterPro" id="IPR004013">
    <property type="entry name" value="PHP_dom"/>
</dbReference>
<dbReference type="RefSeq" id="WP_369602417.1">
    <property type="nucleotide sequence ID" value="NZ_CP154858.1"/>
</dbReference>
<evidence type="ECO:0000313" key="2">
    <source>
        <dbReference type="EMBL" id="XDT73426.1"/>
    </source>
</evidence>
<dbReference type="KEGG" id="tcd:AAIA72_05500"/>
<dbReference type="GO" id="GO:0004534">
    <property type="term" value="F:5'-3' RNA exonuclease activity"/>
    <property type="evidence" value="ECO:0007669"/>
    <property type="project" value="TreeGrafter"/>
</dbReference>
<dbReference type="SUPFAM" id="SSF89550">
    <property type="entry name" value="PHP domain-like"/>
    <property type="match status" value="1"/>
</dbReference>